<organism evidence="1 2">
    <name type="scientific">Scyliorhinus torazame</name>
    <name type="common">Cloudy catshark</name>
    <name type="synonym">Catulus torazame</name>
    <dbReference type="NCBI Taxonomy" id="75743"/>
    <lineage>
        <taxon>Eukaryota</taxon>
        <taxon>Metazoa</taxon>
        <taxon>Chordata</taxon>
        <taxon>Craniata</taxon>
        <taxon>Vertebrata</taxon>
        <taxon>Chondrichthyes</taxon>
        <taxon>Elasmobranchii</taxon>
        <taxon>Galeomorphii</taxon>
        <taxon>Galeoidea</taxon>
        <taxon>Carcharhiniformes</taxon>
        <taxon>Scyliorhinidae</taxon>
        <taxon>Scyliorhinus</taxon>
    </lineage>
</organism>
<gene>
    <name evidence="1" type="ORF">scyTo_0000129</name>
</gene>
<accession>A0A401NQX5</accession>
<evidence type="ECO:0000313" key="1">
    <source>
        <dbReference type="EMBL" id="GCB63249.1"/>
    </source>
</evidence>
<evidence type="ECO:0000313" key="2">
    <source>
        <dbReference type="Proteomes" id="UP000288216"/>
    </source>
</evidence>
<name>A0A401NQX5_SCYTO</name>
<comment type="caution">
    <text evidence="1">The sequence shown here is derived from an EMBL/GenBank/DDBJ whole genome shotgun (WGS) entry which is preliminary data.</text>
</comment>
<reference evidence="1 2" key="1">
    <citation type="journal article" date="2018" name="Nat. Ecol. Evol.">
        <title>Shark genomes provide insights into elasmobranch evolution and the origin of vertebrates.</title>
        <authorList>
            <person name="Hara Y"/>
            <person name="Yamaguchi K"/>
            <person name="Onimaru K"/>
            <person name="Kadota M"/>
            <person name="Koyanagi M"/>
            <person name="Keeley SD"/>
            <person name="Tatsumi K"/>
            <person name="Tanaka K"/>
            <person name="Motone F"/>
            <person name="Kageyama Y"/>
            <person name="Nozu R"/>
            <person name="Adachi N"/>
            <person name="Nishimura O"/>
            <person name="Nakagawa R"/>
            <person name="Tanegashima C"/>
            <person name="Kiyatake I"/>
            <person name="Matsumoto R"/>
            <person name="Murakumo K"/>
            <person name="Nishida K"/>
            <person name="Terakita A"/>
            <person name="Kuratani S"/>
            <person name="Sato K"/>
            <person name="Hyodo S Kuraku.S."/>
        </authorList>
    </citation>
    <scope>NUCLEOTIDE SEQUENCE [LARGE SCALE GENOMIC DNA]</scope>
</reference>
<protein>
    <submittedName>
        <fullName evidence="1">Uncharacterized protein</fullName>
    </submittedName>
</protein>
<sequence>MHEQAMKGDQLVYDASQYKHSWSDDTDSCTFLRDMIKFLSQIPTAFSSDQFDILHLQVLSHDARIRDRDNKQQFNESKWNEHSKQPIRCWQQRWKIKW</sequence>
<keyword evidence="2" id="KW-1185">Reference proteome</keyword>
<dbReference type="AlphaFoldDB" id="A0A401NQX5"/>
<dbReference type="EMBL" id="BFAA01000020">
    <property type="protein sequence ID" value="GCB63249.1"/>
    <property type="molecule type" value="Genomic_DNA"/>
</dbReference>
<proteinExistence type="predicted"/>
<dbReference type="Proteomes" id="UP000288216">
    <property type="component" value="Unassembled WGS sequence"/>
</dbReference>